<accession>A0ABU8C203</accession>
<dbReference type="PANTHER" id="PTHR37166">
    <property type="entry name" value="PROTEIN FLAG"/>
    <property type="match status" value="1"/>
</dbReference>
<gene>
    <name evidence="1" type="ORF">MN202_01670</name>
</gene>
<dbReference type="SUPFAM" id="SSF160214">
    <property type="entry name" value="FlaG-like"/>
    <property type="match status" value="1"/>
</dbReference>
<sequence>MSVESLFAKDSRIADMVERTATAKTVQSEPALQQQDAILADKLTLAAQAEKAALVKVEQTRQEGQENQPEPAVSFDNNQIRQTLEQINKVIPIANTRLVFEFDELGDPPVIKVIDKTSNELIREIPSQDLVKVAKAFSEMADNLTKAGALINFQA</sequence>
<dbReference type="Gene3D" id="3.30.160.170">
    <property type="entry name" value="FlaG-like"/>
    <property type="match status" value="1"/>
</dbReference>
<dbReference type="Pfam" id="PF03646">
    <property type="entry name" value="FlaG"/>
    <property type="match status" value="1"/>
</dbReference>
<evidence type="ECO:0000313" key="1">
    <source>
        <dbReference type="EMBL" id="MEH8015929.1"/>
    </source>
</evidence>
<protein>
    <submittedName>
        <fullName evidence="1">Flagellar protein FlaG</fullName>
    </submittedName>
</protein>
<keyword evidence="1" id="KW-0282">Flagellum</keyword>
<dbReference type="PANTHER" id="PTHR37166:SF1">
    <property type="entry name" value="PROTEIN FLAG"/>
    <property type="match status" value="1"/>
</dbReference>
<evidence type="ECO:0000313" key="2">
    <source>
        <dbReference type="Proteomes" id="UP001375382"/>
    </source>
</evidence>
<name>A0ABU8C203_9GAMM</name>
<dbReference type="RefSeq" id="WP_335734345.1">
    <property type="nucleotide sequence ID" value="NZ_JALAAR010000001.1"/>
</dbReference>
<proteinExistence type="predicted"/>
<comment type="caution">
    <text evidence="1">The sequence shown here is derived from an EMBL/GenBank/DDBJ whole genome shotgun (WGS) entry which is preliminary data.</text>
</comment>
<reference evidence="1 2" key="1">
    <citation type="journal article" date="2023" name="Ecotoxicol. Environ. Saf.">
        <title>Mercury remediation potential of mercury-resistant strain Rheinheimera metallidurans sp. nov. isolated from a municipal waste dumping site.</title>
        <authorList>
            <person name="Yadav V."/>
            <person name="Manjhi A."/>
            <person name="Vadakedath N."/>
        </authorList>
    </citation>
    <scope>NUCLEOTIDE SEQUENCE [LARGE SCALE GENOMIC DNA]</scope>
    <source>
        <strain evidence="1 2">E-49</strain>
    </source>
</reference>
<dbReference type="InterPro" id="IPR035924">
    <property type="entry name" value="FlaG-like_sf"/>
</dbReference>
<organism evidence="1 2">
    <name type="scientific">Rheinheimera muenzenbergensis</name>
    <dbReference type="NCBI Taxonomy" id="1193628"/>
    <lineage>
        <taxon>Bacteria</taxon>
        <taxon>Pseudomonadati</taxon>
        <taxon>Pseudomonadota</taxon>
        <taxon>Gammaproteobacteria</taxon>
        <taxon>Chromatiales</taxon>
        <taxon>Chromatiaceae</taxon>
        <taxon>Rheinheimera</taxon>
    </lineage>
</organism>
<keyword evidence="2" id="KW-1185">Reference proteome</keyword>
<keyword evidence="1" id="KW-0969">Cilium</keyword>
<keyword evidence="1" id="KW-0966">Cell projection</keyword>
<dbReference type="EMBL" id="JALAAR010000001">
    <property type="protein sequence ID" value="MEH8015929.1"/>
    <property type="molecule type" value="Genomic_DNA"/>
</dbReference>
<dbReference type="InterPro" id="IPR005186">
    <property type="entry name" value="FlaG"/>
</dbReference>
<dbReference type="Proteomes" id="UP001375382">
    <property type="component" value="Unassembled WGS sequence"/>
</dbReference>